<proteinExistence type="predicted"/>
<protein>
    <submittedName>
        <fullName evidence="1">Uncharacterized protein</fullName>
    </submittedName>
</protein>
<dbReference type="Proteomes" id="UP001143910">
    <property type="component" value="Unassembled WGS sequence"/>
</dbReference>
<keyword evidence="2" id="KW-1185">Reference proteome</keyword>
<evidence type="ECO:0000313" key="2">
    <source>
        <dbReference type="Proteomes" id="UP001143910"/>
    </source>
</evidence>
<comment type="caution">
    <text evidence="1">The sequence shown here is derived from an EMBL/GenBank/DDBJ whole genome shotgun (WGS) entry which is preliminary data.</text>
</comment>
<organism evidence="1 2">
    <name type="scientific">Zarea fungicola</name>
    <dbReference type="NCBI Taxonomy" id="93591"/>
    <lineage>
        <taxon>Eukaryota</taxon>
        <taxon>Fungi</taxon>
        <taxon>Dikarya</taxon>
        <taxon>Ascomycota</taxon>
        <taxon>Pezizomycotina</taxon>
        <taxon>Sordariomycetes</taxon>
        <taxon>Hypocreomycetidae</taxon>
        <taxon>Hypocreales</taxon>
        <taxon>Cordycipitaceae</taxon>
        <taxon>Zarea</taxon>
    </lineage>
</organism>
<name>A0ACC1NCR7_9HYPO</name>
<reference evidence="1" key="1">
    <citation type="submission" date="2022-08" db="EMBL/GenBank/DDBJ databases">
        <title>Genome Sequence of Lecanicillium fungicola.</title>
        <authorList>
            <person name="Buettner E."/>
        </authorList>
    </citation>
    <scope>NUCLEOTIDE SEQUENCE</scope>
    <source>
        <strain evidence="1">Babe33</strain>
    </source>
</reference>
<dbReference type="EMBL" id="JANJQO010000531">
    <property type="protein sequence ID" value="KAJ2976859.1"/>
    <property type="molecule type" value="Genomic_DNA"/>
</dbReference>
<accession>A0ACC1NCR7</accession>
<evidence type="ECO:0000313" key="1">
    <source>
        <dbReference type="EMBL" id="KAJ2976859.1"/>
    </source>
</evidence>
<gene>
    <name evidence="1" type="ORF">NQ176_g4695</name>
</gene>
<sequence>MVRVIERLQMEADVQGGIILDTWTDERSLDRKITDVKSYPFSFLVQSFLPPQSRSNTSRINSPAVGAGTNGRASEDEGVNMKEVDALLSEIAVMLGRWALYTRFISGKCADPDADDAPLATAEVIIKSNLYKKVMGKLVTPYNVMTAFFFRRSIEKSFQLDEYPPGLSLKMNKPIDGEAPYIILAVDDVMYIMNSTIQKSISTCQKDVVSNVIPSIERILSADFVGMIQRKMRDETYPKPVIQGGFPPEDKIVQFIVLINSLDTANEYLDRIIDGRISLSENNEDVALPRESLKESFPFEKDAIMVANQLHKLQRTFLAKSNELLTEGINVLFERVVKMRLRPVLAETFRDADYTMTEQELAEYAEENEEEEDQIIEMVARRFERGWDMLMKPIARIMTPATFAVLSDTTAKYLSNVLEKKFFTYSGKASEYGAIRIERDFSTIVGIVAKGNYGIREVFGKVTQLMMVANMEEEEWEEIVALDGDDGIEWTLTEDERKRARALVRRA</sequence>